<sequence>MSRGPEAGIFSLVLPSNFRRIIESMRWAGYPFSLNVLRICSSFIKLYKQENGAPMGSPLSPVLAEVFMEHFERRVFSHTDSGIAPTYFKRYVDDVFAKLKRGTEDSFLEILNLEFPNVITFTIEKEVEGKIPFLAPSWKTAFWKF</sequence>
<dbReference type="PANTHER" id="PTHR21301:SF10">
    <property type="entry name" value="REVERSE TRANSCRIPTASE DOMAIN-CONTAINING PROTEIN"/>
    <property type="match status" value="1"/>
</dbReference>
<proteinExistence type="predicted"/>
<dbReference type="Proteomes" id="UP000030758">
    <property type="component" value="Unassembled WGS sequence"/>
</dbReference>
<dbReference type="EMBL" id="KL367564">
    <property type="protein sequence ID" value="KFD63943.1"/>
    <property type="molecule type" value="Genomic_DNA"/>
</dbReference>
<dbReference type="InterPro" id="IPR000477">
    <property type="entry name" value="RT_dom"/>
</dbReference>
<dbReference type="AlphaFoldDB" id="A0A085N397"/>
<reference evidence="2" key="1">
    <citation type="journal article" date="2014" name="Nat. Genet.">
        <title>Genome and transcriptome of the porcine whipworm Trichuris suis.</title>
        <authorList>
            <person name="Jex A.R."/>
            <person name="Nejsum P."/>
            <person name="Schwarz E.M."/>
            <person name="Hu L."/>
            <person name="Young N.D."/>
            <person name="Hall R.S."/>
            <person name="Korhonen P.K."/>
            <person name="Liao S."/>
            <person name="Thamsborg S."/>
            <person name="Xia J."/>
            <person name="Xu P."/>
            <person name="Wang S."/>
            <person name="Scheerlinck J.P."/>
            <person name="Hofmann A."/>
            <person name="Sternberg P.W."/>
            <person name="Wang J."/>
            <person name="Gasser R.B."/>
        </authorList>
    </citation>
    <scope>NUCLEOTIDE SEQUENCE [LARGE SCALE GENOMIC DNA]</scope>
    <source>
        <strain evidence="2">DCEP-RM93F</strain>
    </source>
</reference>
<dbReference type="PROSITE" id="PS50878">
    <property type="entry name" value="RT_POL"/>
    <property type="match status" value="1"/>
</dbReference>
<gene>
    <name evidence="2" type="ORF">M514_11628</name>
</gene>
<evidence type="ECO:0000259" key="1">
    <source>
        <dbReference type="PROSITE" id="PS50878"/>
    </source>
</evidence>
<protein>
    <recommendedName>
        <fullName evidence="1">Reverse transcriptase domain-containing protein</fullName>
    </recommendedName>
</protein>
<organism evidence="2">
    <name type="scientific">Trichuris suis</name>
    <name type="common">pig whipworm</name>
    <dbReference type="NCBI Taxonomy" id="68888"/>
    <lineage>
        <taxon>Eukaryota</taxon>
        <taxon>Metazoa</taxon>
        <taxon>Ecdysozoa</taxon>
        <taxon>Nematoda</taxon>
        <taxon>Enoplea</taxon>
        <taxon>Dorylaimia</taxon>
        <taxon>Trichinellida</taxon>
        <taxon>Trichuridae</taxon>
        <taxon>Trichuris</taxon>
    </lineage>
</organism>
<dbReference type="PANTHER" id="PTHR21301">
    <property type="entry name" value="REVERSE TRANSCRIPTASE"/>
    <property type="match status" value="1"/>
</dbReference>
<name>A0A085N397_9BILA</name>
<feature type="domain" description="Reverse transcriptase" evidence="1">
    <location>
        <begin position="1"/>
        <end position="145"/>
    </location>
</feature>
<accession>A0A085N397</accession>
<evidence type="ECO:0000313" key="2">
    <source>
        <dbReference type="EMBL" id="KFD63943.1"/>
    </source>
</evidence>